<protein>
    <submittedName>
        <fullName evidence="1">Signal peptide-containing protein</fullName>
    </submittedName>
</protein>
<reference evidence="1 2" key="1">
    <citation type="journal article" date="2010" name="J. Bacteriol.">
        <title>Complete genome sequence of the diesel-degrading Acinetobacter sp. strain DR1.</title>
        <authorList>
            <person name="Jung J."/>
            <person name="Baek J.H."/>
            <person name="Park W."/>
        </authorList>
    </citation>
    <scope>NUCLEOTIDE SEQUENCE [LARGE SCALE GENOMIC DNA]</scope>
    <source>
        <strain evidence="2">JCM 16667 / KCTC 23045 / DR1</strain>
    </source>
</reference>
<dbReference type="Proteomes" id="UP000000392">
    <property type="component" value="Chromosome"/>
</dbReference>
<organism evidence="1 2">
    <name type="scientific">Acinetobacter oleivorans (strain JCM 16667 / KCTC 23045 / DR1)</name>
    <dbReference type="NCBI Taxonomy" id="436717"/>
    <lineage>
        <taxon>Bacteria</taxon>
        <taxon>Pseudomonadati</taxon>
        <taxon>Pseudomonadota</taxon>
        <taxon>Gammaproteobacteria</taxon>
        <taxon>Moraxellales</taxon>
        <taxon>Moraxellaceae</taxon>
        <taxon>Acinetobacter</taxon>
    </lineage>
</organism>
<dbReference type="EMBL" id="CP002080">
    <property type="protein sequence ID" value="ADI89174.1"/>
    <property type="molecule type" value="Genomic_DNA"/>
</dbReference>
<dbReference type="AlphaFoldDB" id="A0AAN0P5F2"/>
<evidence type="ECO:0000313" key="1">
    <source>
        <dbReference type="EMBL" id="ADI89174.1"/>
    </source>
</evidence>
<gene>
    <name evidence="1" type="ordered locus">AOLE_01355</name>
</gene>
<dbReference type="KEGG" id="acd:AOLE_01355"/>
<evidence type="ECO:0000313" key="2">
    <source>
        <dbReference type="Proteomes" id="UP000000392"/>
    </source>
</evidence>
<proteinExistence type="predicted"/>
<sequence length="208" mass="23894">MLSTALPNETTEIKTITLKTDQIIALGQAVKNEQEQGLVFIGQDYNYLMNDGSSNLLNIIKSIPAEQRTIKTPSPLVLEMDDSTHFHGEITIRYNIPTSQMDEKQKELLKTLGFKNQFMAIENQQQVFYPFTIIRFKGKIYQKAENQKIQQQLSVPYPVALQQKDEITKKHPFKRVTRMALYPLAMTFDVITVAPSLIWSDLHGDFNK</sequence>
<accession>A0AAN0P5F2</accession>
<name>A0AAN0P5F2_ACISD</name>